<evidence type="ECO:0000313" key="1">
    <source>
        <dbReference type="EMBL" id="PWB86280.1"/>
    </source>
</evidence>
<dbReference type="AlphaFoldDB" id="A0A2U1S860"/>
<proteinExistence type="predicted"/>
<reference evidence="1 2" key="1">
    <citation type="submission" date="2017-03" db="EMBL/GenBank/DDBJ databases">
        <title>Genome sequence of Methanobrevibacter wosei.</title>
        <authorList>
            <person name="Poehlein A."/>
            <person name="Seedorf H."/>
            <person name="Daniel R."/>
        </authorList>
    </citation>
    <scope>NUCLEOTIDE SEQUENCE [LARGE SCALE GENOMIC DNA]</scope>
    <source>
        <strain evidence="1 2">DSM 11979</strain>
    </source>
</reference>
<dbReference type="EMBL" id="MZGU01000004">
    <property type="protein sequence ID" value="PWB86280.1"/>
    <property type="molecule type" value="Genomic_DNA"/>
</dbReference>
<evidence type="ECO:0000313" key="2">
    <source>
        <dbReference type="Proteomes" id="UP000245577"/>
    </source>
</evidence>
<dbReference type="OrthoDB" id="72952at2157"/>
<comment type="caution">
    <text evidence="1">The sequence shown here is derived from an EMBL/GenBank/DDBJ whole genome shotgun (WGS) entry which is preliminary data.</text>
</comment>
<organism evidence="1 2">
    <name type="scientific">Methanobrevibacter woesei</name>
    <dbReference type="NCBI Taxonomy" id="190976"/>
    <lineage>
        <taxon>Archaea</taxon>
        <taxon>Methanobacteriati</taxon>
        <taxon>Methanobacteriota</taxon>
        <taxon>Methanomada group</taxon>
        <taxon>Methanobacteria</taxon>
        <taxon>Methanobacteriales</taxon>
        <taxon>Methanobacteriaceae</taxon>
        <taxon>Methanobrevibacter</taxon>
    </lineage>
</organism>
<dbReference type="Proteomes" id="UP000245577">
    <property type="component" value="Unassembled WGS sequence"/>
</dbReference>
<name>A0A2U1S860_9EURY</name>
<gene>
    <name evidence="1" type="ORF">MBBWO_11350</name>
</gene>
<keyword evidence="2" id="KW-1185">Reference proteome</keyword>
<sequence length="164" mass="19170">MEEEVIEVINIEHLKTLLSHLSPRDIVEPAYKEWIPCQRTGHTIIDLESGTIQGLGVELNQLPLASMIYITLYTIKSGEHPITPEELFSEEEYECYLNFKDDDPSEYTPDIVSNFCETYDINENERKISILADRFEEDKYWNYNMWESGVLEDYYDALQGDSDL</sequence>
<accession>A0A2U1S860</accession>
<protein>
    <submittedName>
        <fullName evidence="1">Uncharacterized protein</fullName>
    </submittedName>
</protein>
<dbReference type="RefSeq" id="WP_116669909.1">
    <property type="nucleotide sequence ID" value="NZ_CALIUN010000004.1"/>
</dbReference>